<sequence>MPGMVEYFVNGSARASGTYSANGQKINIVAKSLPGFVLSKAATWSFDFSPAITMVTAAAPSFNKSSGTVTVPEVPGVRYSVNGLDKATGSYGGYQANVTVTATALAGYALSGPTTWVFDFTPAIAMVTAAAPGFNKSAGTVTVPDVPGVRYSVNGVDKGAGSHSGHRTKVTVTATAHAGYALSGPASWTFDFTPAAVKTTPAAPSFSRSADRYTIPAKAGVQYYANGKPVKAGSYSGNRAKVTVTAKAAAGYVLSGTTAWSFDFAPVRVVPAAVTFGKKSGTYTIPGTAGVRYYVGGKQAKAGTYPANRRLVTVSAKALAGYRLSGTAAWKYDFRTKTTAAKPSFNGTKNSYTIPRKSGVKYYVNGRYKPAGTYQAGNGRKLTFTAKASSPSHRLSGTSAWTYRF</sequence>
<comment type="caution">
    <text evidence="1">The sequence shown here is derived from an EMBL/GenBank/DDBJ whole genome shotgun (WGS) entry which is preliminary data.</text>
</comment>
<reference evidence="1" key="1">
    <citation type="submission" date="2022-01" db="EMBL/GenBank/DDBJ databases">
        <authorList>
            <person name="Jo J.-H."/>
            <person name="Im W.-T."/>
        </authorList>
    </citation>
    <scope>NUCLEOTIDE SEQUENCE</scope>
    <source>
        <strain evidence="1">I2-34</strain>
    </source>
</reference>
<dbReference type="RefSeq" id="WP_237822599.1">
    <property type="nucleotide sequence ID" value="NZ_JAKLTQ010000013.1"/>
</dbReference>
<dbReference type="EMBL" id="JAKLTQ010000013">
    <property type="protein sequence ID" value="MCG2623362.1"/>
    <property type="molecule type" value="Genomic_DNA"/>
</dbReference>
<dbReference type="Proteomes" id="UP001165368">
    <property type="component" value="Unassembled WGS sequence"/>
</dbReference>
<gene>
    <name evidence="1" type="ORF">LVY72_15810</name>
</gene>
<protein>
    <recommendedName>
        <fullName evidence="3">MBG domain-containing protein</fullName>
    </recommendedName>
</protein>
<name>A0ABS9LA62_9MICC</name>
<proteinExistence type="predicted"/>
<keyword evidence="2" id="KW-1185">Reference proteome</keyword>
<evidence type="ECO:0008006" key="3">
    <source>
        <dbReference type="Google" id="ProtNLM"/>
    </source>
</evidence>
<organism evidence="1 2">
    <name type="scientific">Arthrobacter hankyongi</name>
    <dbReference type="NCBI Taxonomy" id="2904801"/>
    <lineage>
        <taxon>Bacteria</taxon>
        <taxon>Bacillati</taxon>
        <taxon>Actinomycetota</taxon>
        <taxon>Actinomycetes</taxon>
        <taxon>Micrococcales</taxon>
        <taxon>Micrococcaceae</taxon>
        <taxon>Arthrobacter</taxon>
    </lineage>
</organism>
<evidence type="ECO:0000313" key="2">
    <source>
        <dbReference type="Proteomes" id="UP001165368"/>
    </source>
</evidence>
<accession>A0ABS9LA62</accession>
<evidence type="ECO:0000313" key="1">
    <source>
        <dbReference type="EMBL" id="MCG2623362.1"/>
    </source>
</evidence>